<keyword evidence="3" id="KW-0804">Transcription</keyword>
<dbReference type="InParanoid" id="A0A1I2FSJ7"/>
<dbReference type="PROSITE" id="PS00041">
    <property type="entry name" value="HTH_ARAC_FAMILY_1"/>
    <property type="match status" value="1"/>
</dbReference>
<gene>
    <name evidence="5" type="ORF">SAMN05444380_1359</name>
</gene>
<dbReference type="GO" id="GO:0003700">
    <property type="term" value="F:DNA-binding transcription factor activity"/>
    <property type="evidence" value="ECO:0007669"/>
    <property type="project" value="InterPro"/>
</dbReference>
<dbReference type="AlphaFoldDB" id="A0A1I2FSJ7"/>
<dbReference type="Gene3D" id="1.10.10.60">
    <property type="entry name" value="Homeodomain-like"/>
    <property type="match status" value="1"/>
</dbReference>
<keyword evidence="2" id="KW-0238">DNA-binding</keyword>
<dbReference type="InterPro" id="IPR018062">
    <property type="entry name" value="HTH_AraC-typ_CS"/>
</dbReference>
<dbReference type="PANTHER" id="PTHR43280">
    <property type="entry name" value="ARAC-FAMILY TRANSCRIPTIONAL REGULATOR"/>
    <property type="match status" value="1"/>
</dbReference>
<dbReference type="PROSITE" id="PS01124">
    <property type="entry name" value="HTH_ARAC_FAMILY_2"/>
    <property type="match status" value="1"/>
</dbReference>
<dbReference type="PANTHER" id="PTHR43280:SF28">
    <property type="entry name" value="HTH-TYPE TRANSCRIPTIONAL ACTIVATOR RHAS"/>
    <property type="match status" value="1"/>
</dbReference>
<dbReference type="SUPFAM" id="SSF46689">
    <property type="entry name" value="Homeodomain-like"/>
    <property type="match status" value="1"/>
</dbReference>
<reference evidence="5 6" key="1">
    <citation type="submission" date="2016-10" db="EMBL/GenBank/DDBJ databases">
        <authorList>
            <person name="de Groot N.N."/>
        </authorList>
    </citation>
    <scope>NUCLEOTIDE SEQUENCE [LARGE SCALE GENOMIC DNA]</scope>
    <source>
        <strain evidence="5 6">DSM 19012</strain>
    </source>
</reference>
<evidence type="ECO:0000313" key="6">
    <source>
        <dbReference type="Proteomes" id="UP000181976"/>
    </source>
</evidence>
<dbReference type="Proteomes" id="UP000181976">
    <property type="component" value="Unassembled WGS sequence"/>
</dbReference>
<name>A0A1I2FSJ7_9BACT</name>
<sequence>MVCNRCIMAVKQIFQDAGIKVSKIRLGVVETYDEINDTILNKINENLKNVGFEIINDSGTRLIEQIKTTVIDYVYQNEWEEKRNLSDFIVDKIHLDYSYLSSLFSSVESVTIEKYFINLKIERVKKLILYDHKPLTEIAWELGFSSVAHLSGQFKKVTGYSPSYFKMLKEQKLSSLNDGLDSLK</sequence>
<organism evidence="5 6">
    <name type="scientific">Thermophagus xiamenensis</name>
    <dbReference type="NCBI Taxonomy" id="385682"/>
    <lineage>
        <taxon>Bacteria</taxon>
        <taxon>Pseudomonadati</taxon>
        <taxon>Bacteroidota</taxon>
        <taxon>Bacteroidia</taxon>
        <taxon>Marinilabiliales</taxon>
        <taxon>Marinilabiliaceae</taxon>
        <taxon>Thermophagus</taxon>
    </lineage>
</organism>
<protein>
    <submittedName>
        <fullName evidence="5">Transcriptional regulator, AraC family</fullName>
    </submittedName>
</protein>
<dbReference type="STRING" id="385682.SAMN05444380_1359"/>
<keyword evidence="1" id="KW-0805">Transcription regulation</keyword>
<accession>A0A1I2FSJ7</accession>
<keyword evidence="6" id="KW-1185">Reference proteome</keyword>
<dbReference type="InterPro" id="IPR009057">
    <property type="entry name" value="Homeodomain-like_sf"/>
</dbReference>
<dbReference type="EMBL" id="FONA01000035">
    <property type="protein sequence ID" value="SFF08404.1"/>
    <property type="molecule type" value="Genomic_DNA"/>
</dbReference>
<evidence type="ECO:0000256" key="3">
    <source>
        <dbReference type="ARBA" id="ARBA00023163"/>
    </source>
</evidence>
<evidence type="ECO:0000313" key="5">
    <source>
        <dbReference type="EMBL" id="SFF08404.1"/>
    </source>
</evidence>
<feature type="domain" description="HTH araC/xylS-type" evidence="4">
    <location>
        <begin position="68"/>
        <end position="168"/>
    </location>
</feature>
<evidence type="ECO:0000256" key="2">
    <source>
        <dbReference type="ARBA" id="ARBA00023125"/>
    </source>
</evidence>
<dbReference type="RefSeq" id="WP_237706070.1">
    <property type="nucleotide sequence ID" value="NZ_AFSL01000004.1"/>
</dbReference>
<dbReference type="SMART" id="SM00342">
    <property type="entry name" value="HTH_ARAC"/>
    <property type="match status" value="1"/>
</dbReference>
<proteinExistence type="predicted"/>
<dbReference type="eggNOG" id="COG2207">
    <property type="taxonomic scope" value="Bacteria"/>
</dbReference>
<dbReference type="Pfam" id="PF12833">
    <property type="entry name" value="HTH_18"/>
    <property type="match status" value="1"/>
</dbReference>
<dbReference type="GO" id="GO:0043565">
    <property type="term" value="F:sequence-specific DNA binding"/>
    <property type="evidence" value="ECO:0007669"/>
    <property type="project" value="InterPro"/>
</dbReference>
<dbReference type="InterPro" id="IPR018060">
    <property type="entry name" value="HTH_AraC"/>
</dbReference>
<evidence type="ECO:0000256" key="1">
    <source>
        <dbReference type="ARBA" id="ARBA00023015"/>
    </source>
</evidence>
<evidence type="ECO:0000259" key="4">
    <source>
        <dbReference type="PROSITE" id="PS01124"/>
    </source>
</evidence>